<name>A0A376KIR3_ECOLX</name>
<gene>
    <name evidence="2" type="primary">rfaD_2</name>
    <name evidence="2" type="ORF">NCTC10418_00201</name>
</gene>
<reference evidence="2 3" key="1">
    <citation type="submission" date="2018-06" db="EMBL/GenBank/DDBJ databases">
        <authorList>
            <consortium name="Pathogen Informatics"/>
            <person name="Doyle S."/>
        </authorList>
    </citation>
    <scope>NUCLEOTIDE SEQUENCE [LARGE SCALE GENOMIC DNA]</scope>
    <source>
        <strain evidence="2 3">NCTC10418</strain>
    </source>
</reference>
<dbReference type="Gene3D" id="3.40.50.720">
    <property type="entry name" value="NAD(P)-binding Rossmann-like Domain"/>
    <property type="match status" value="1"/>
</dbReference>
<evidence type="ECO:0000313" key="2">
    <source>
        <dbReference type="EMBL" id="STE82578.1"/>
    </source>
</evidence>
<dbReference type="EMBL" id="UFZQ01000001">
    <property type="protein sequence ID" value="STE82578.1"/>
    <property type="molecule type" value="Genomic_DNA"/>
</dbReference>
<dbReference type="AlphaFoldDB" id="A0A376KIR3"/>
<dbReference type="EC" id="5.1.3.20" evidence="2"/>
<feature type="domain" description="NAD-dependent epimerase/dehydratase" evidence="1">
    <location>
        <begin position="2"/>
        <end position="39"/>
    </location>
</feature>
<dbReference type="Pfam" id="PF01370">
    <property type="entry name" value="Epimerase"/>
    <property type="match status" value="1"/>
</dbReference>
<dbReference type="InterPro" id="IPR001509">
    <property type="entry name" value="Epimerase_deHydtase"/>
</dbReference>
<proteinExistence type="predicted"/>
<accession>A0A376KIR3</accession>
<keyword evidence="2" id="KW-0413">Isomerase</keyword>
<protein>
    <submittedName>
        <fullName evidence="2">ADP-glyceromanno-heptose 6-epimerase RfaD</fullName>
        <ecNumber evidence="2">5.1.3.20</ecNumber>
    </submittedName>
</protein>
<organism evidence="2 3">
    <name type="scientific">Escherichia coli</name>
    <dbReference type="NCBI Taxonomy" id="562"/>
    <lineage>
        <taxon>Bacteria</taxon>
        <taxon>Pseudomonadati</taxon>
        <taxon>Pseudomonadota</taxon>
        <taxon>Gammaproteobacteria</taxon>
        <taxon>Enterobacterales</taxon>
        <taxon>Enterobacteriaceae</taxon>
        <taxon>Escherichia</taxon>
    </lineage>
</organism>
<evidence type="ECO:0000313" key="3">
    <source>
        <dbReference type="Proteomes" id="UP000255460"/>
    </source>
</evidence>
<evidence type="ECO:0000259" key="1">
    <source>
        <dbReference type="Pfam" id="PF01370"/>
    </source>
</evidence>
<sequence length="52" mass="5385">MIIVTGGAGFIGSNIVKALNDKGITDILVVDNLKDGTKFVNLVGSGYRGLYG</sequence>
<dbReference type="Proteomes" id="UP000255460">
    <property type="component" value="Unassembled WGS sequence"/>
</dbReference>
<dbReference type="GO" id="GO:0008712">
    <property type="term" value="F:ADP-glyceromanno-heptose 6-epimerase activity"/>
    <property type="evidence" value="ECO:0007669"/>
    <property type="project" value="UniProtKB-EC"/>
</dbReference>
<dbReference type="SUPFAM" id="SSF51735">
    <property type="entry name" value="NAD(P)-binding Rossmann-fold domains"/>
    <property type="match status" value="1"/>
</dbReference>
<dbReference type="InterPro" id="IPR036291">
    <property type="entry name" value="NAD(P)-bd_dom_sf"/>
</dbReference>